<name>A0A9D7SIW1_9BACT</name>
<dbReference type="EMBL" id="JADKIO010000009">
    <property type="protein sequence ID" value="MBK9797505.1"/>
    <property type="molecule type" value="Genomic_DNA"/>
</dbReference>
<dbReference type="Pfam" id="PF00497">
    <property type="entry name" value="SBP_bac_3"/>
    <property type="match status" value="1"/>
</dbReference>
<gene>
    <name evidence="4" type="ORF">IPP58_13600</name>
</gene>
<evidence type="ECO:0000313" key="4">
    <source>
        <dbReference type="EMBL" id="MBK9797505.1"/>
    </source>
</evidence>
<reference evidence="4" key="1">
    <citation type="submission" date="2020-10" db="EMBL/GenBank/DDBJ databases">
        <title>Connecting structure to function with the recovery of over 1000 high-quality activated sludge metagenome-assembled genomes encoding full-length rRNA genes using long-read sequencing.</title>
        <authorList>
            <person name="Singleton C.M."/>
            <person name="Petriglieri F."/>
            <person name="Kristensen J.M."/>
            <person name="Kirkegaard R.H."/>
            <person name="Michaelsen T.Y."/>
            <person name="Andersen M.H."/>
            <person name="Karst S.M."/>
            <person name="Dueholm M.S."/>
            <person name="Nielsen P.H."/>
            <person name="Albertsen M."/>
        </authorList>
    </citation>
    <scope>NUCLEOTIDE SEQUENCE</scope>
    <source>
        <strain evidence="4">Skiv_18-Q3-R9-52_MAXAC.067</strain>
    </source>
</reference>
<sequence>MAAGLVMLRILVWAWCSLTLSADPPPPPLTVATNIGNRPYEYLDEKGSPAGFSNDLLRELERVIGRPIKICPLPFAQGREAFEKGELDALGTVIYTKERAQVMDFTVPTHSMTYILLIRRDDRSITSERDLIGKRVVVNRRNAVAEYFQSQGIPFQELSTNEACIQALAAGQADCAVAPNTPGST</sequence>
<evidence type="ECO:0000256" key="2">
    <source>
        <dbReference type="SAM" id="SignalP"/>
    </source>
</evidence>
<dbReference type="SMART" id="SM00062">
    <property type="entry name" value="PBPb"/>
    <property type="match status" value="1"/>
</dbReference>
<protein>
    <submittedName>
        <fullName evidence="4">Transporter substrate-binding domain-containing protein</fullName>
    </submittedName>
</protein>
<dbReference type="PANTHER" id="PTHR35936">
    <property type="entry name" value="MEMBRANE-BOUND LYTIC MUREIN TRANSGLYCOSYLASE F"/>
    <property type="match status" value="1"/>
</dbReference>
<dbReference type="AlphaFoldDB" id="A0A9D7SIW1"/>
<proteinExistence type="predicted"/>
<feature type="signal peptide" evidence="2">
    <location>
        <begin position="1"/>
        <end position="22"/>
    </location>
</feature>
<feature type="domain" description="Solute-binding protein family 3/N-terminal" evidence="3">
    <location>
        <begin position="28"/>
        <end position="185"/>
    </location>
</feature>
<dbReference type="SUPFAM" id="SSF53850">
    <property type="entry name" value="Periplasmic binding protein-like II"/>
    <property type="match status" value="1"/>
</dbReference>
<comment type="caution">
    <text evidence="4">The sequence shown here is derived from an EMBL/GenBank/DDBJ whole genome shotgun (WGS) entry which is preliminary data.</text>
</comment>
<dbReference type="Gene3D" id="3.40.190.10">
    <property type="entry name" value="Periplasmic binding protein-like II"/>
    <property type="match status" value="2"/>
</dbReference>
<organism evidence="4 5">
    <name type="scientific">Candidatus Geothrix skivensis</name>
    <dbReference type="NCBI Taxonomy" id="2954439"/>
    <lineage>
        <taxon>Bacteria</taxon>
        <taxon>Pseudomonadati</taxon>
        <taxon>Acidobacteriota</taxon>
        <taxon>Holophagae</taxon>
        <taxon>Holophagales</taxon>
        <taxon>Holophagaceae</taxon>
        <taxon>Geothrix</taxon>
    </lineage>
</organism>
<evidence type="ECO:0000259" key="3">
    <source>
        <dbReference type="SMART" id="SM00062"/>
    </source>
</evidence>
<dbReference type="InterPro" id="IPR001638">
    <property type="entry name" value="Solute-binding_3/MltF_N"/>
</dbReference>
<feature type="chain" id="PRO_5039709626" evidence="2">
    <location>
        <begin position="23"/>
        <end position="185"/>
    </location>
</feature>
<dbReference type="Proteomes" id="UP000886657">
    <property type="component" value="Unassembled WGS sequence"/>
</dbReference>
<accession>A0A9D7SIW1</accession>
<evidence type="ECO:0000313" key="5">
    <source>
        <dbReference type="Proteomes" id="UP000886657"/>
    </source>
</evidence>
<evidence type="ECO:0000256" key="1">
    <source>
        <dbReference type="ARBA" id="ARBA00022729"/>
    </source>
</evidence>
<keyword evidence="1 2" id="KW-0732">Signal</keyword>